<dbReference type="Pfam" id="PF02508">
    <property type="entry name" value="Rnf-Nqr"/>
    <property type="match status" value="1"/>
</dbReference>
<feature type="transmembrane region" description="Helical" evidence="8">
    <location>
        <begin position="102"/>
        <end position="122"/>
    </location>
</feature>
<proteinExistence type="inferred from homology"/>
<keyword evidence="5 8" id="KW-0249">Electron transport</keyword>
<keyword evidence="7 8" id="KW-0472">Membrane</keyword>
<keyword evidence="10" id="KW-1185">Reference proteome</keyword>
<keyword evidence="8" id="KW-1003">Cell membrane</keyword>
<evidence type="ECO:0000256" key="7">
    <source>
        <dbReference type="ARBA" id="ARBA00023136"/>
    </source>
</evidence>
<evidence type="ECO:0000256" key="5">
    <source>
        <dbReference type="ARBA" id="ARBA00022982"/>
    </source>
</evidence>
<dbReference type="EC" id="7.-.-.-" evidence="8"/>
<evidence type="ECO:0000313" key="9">
    <source>
        <dbReference type="EMBL" id="WRP14401.1"/>
    </source>
</evidence>
<dbReference type="Proteomes" id="UP001333102">
    <property type="component" value="Chromosome"/>
</dbReference>
<evidence type="ECO:0000256" key="2">
    <source>
        <dbReference type="ARBA" id="ARBA00022448"/>
    </source>
</evidence>
<feature type="transmembrane region" description="Helical" evidence="8">
    <location>
        <begin position="134"/>
        <end position="153"/>
    </location>
</feature>
<comment type="subcellular location">
    <subcellularLocation>
        <location evidence="8">Cell membrane</location>
        <topology evidence="8">Multi-pass membrane protein</topology>
    </subcellularLocation>
    <subcellularLocation>
        <location evidence="1">Endomembrane system</location>
        <topology evidence="1">Multi-pass membrane protein</topology>
    </subcellularLocation>
</comment>
<evidence type="ECO:0000256" key="6">
    <source>
        <dbReference type="ARBA" id="ARBA00022989"/>
    </source>
</evidence>
<dbReference type="InterPro" id="IPR011293">
    <property type="entry name" value="Ion_transpt_RnfA/RsxA"/>
</dbReference>
<dbReference type="RefSeq" id="WP_324668719.1">
    <property type="nucleotide sequence ID" value="NZ_CP141614.1"/>
</dbReference>
<gene>
    <name evidence="9" type="primary">rsxA</name>
    <name evidence="8" type="synonym">rnfA</name>
    <name evidence="9" type="ORF">VLY81_13415</name>
</gene>
<accession>A0ABZ1BPT0</accession>
<feature type="transmembrane region" description="Helical" evidence="8">
    <location>
        <begin position="70"/>
        <end position="90"/>
    </location>
</feature>
<dbReference type="PIRSF" id="PIRSF006102">
    <property type="entry name" value="NQR_DE"/>
    <property type="match status" value="1"/>
</dbReference>
<feature type="transmembrane region" description="Helical" evidence="8">
    <location>
        <begin position="40"/>
        <end position="58"/>
    </location>
</feature>
<keyword evidence="2 8" id="KW-0813">Transport</keyword>
<keyword evidence="3 8" id="KW-0812">Transmembrane</keyword>
<feature type="transmembrane region" description="Helical" evidence="8">
    <location>
        <begin position="165"/>
        <end position="190"/>
    </location>
</feature>
<feature type="transmembrane region" description="Helical" evidence="8">
    <location>
        <begin position="6"/>
        <end position="28"/>
    </location>
</feature>
<evidence type="ECO:0000313" key="10">
    <source>
        <dbReference type="Proteomes" id="UP001333102"/>
    </source>
</evidence>
<evidence type="ECO:0000256" key="4">
    <source>
        <dbReference type="ARBA" id="ARBA00022967"/>
    </source>
</evidence>
<dbReference type="EMBL" id="CP141614">
    <property type="protein sequence ID" value="WRP14401.1"/>
    <property type="molecule type" value="Genomic_DNA"/>
</dbReference>
<comment type="similarity">
    <text evidence="8">Belongs to the NqrDE/RnfAE family.</text>
</comment>
<protein>
    <recommendedName>
        <fullName evidence="8">Ion-translocating oxidoreductase complex subunit A</fullName>
        <ecNumber evidence="8">7.-.-.-</ecNumber>
    </recommendedName>
    <alternativeName>
        <fullName evidence="8">Rnf electron transport complex subunit A</fullName>
    </alternativeName>
</protein>
<comment type="subunit">
    <text evidence="8">The complex is composed of six subunits: RnfA, RnfB, RnfC, RnfD, RnfE and RnfG.</text>
</comment>
<comment type="function">
    <text evidence="8">Part of a membrane-bound complex that couples electron transfer with translocation of ions across the membrane.</text>
</comment>
<keyword evidence="6 8" id="KW-1133">Transmembrane helix</keyword>
<dbReference type="InterPro" id="IPR003667">
    <property type="entry name" value="NqrDE/RnfAE"/>
</dbReference>
<dbReference type="InterPro" id="IPR050133">
    <property type="entry name" value="NqrDE/RnfAE_oxidrdctase"/>
</dbReference>
<dbReference type="PANTHER" id="PTHR30335:SF0">
    <property type="entry name" value="ION-TRANSLOCATING OXIDOREDUCTASE COMPLEX SUBUNIT A"/>
    <property type="match status" value="1"/>
</dbReference>
<evidence type="ECO:0000256" key="8">
    <source>
        <dbReference type="HAMAP-Rule" id="MF_00459"/>
    </source>
</evidence>
<reference evidence="10" key="1">
    <citation type="submission" date="2023-12" db="EMBL/GenBank/DDBJ databases">
        <title>Novel isolates from deep terrestrial aquifers shed light on the physiology and ecology of the class Limnochordia.</title>
        <authorList>
            <person name="Karnachuk O.V."/>
            <person name="Lukina A.P."/>
            <person name="Avakyan M.R."/>
            <person name="Kadnikov V."/>
            <person name="Begmatov S."/>
            <person name="Beletsky A.V."/>
            <person name="Mardanov A.V."/>
            <person name="Ravin N.V."/>
        </authorList>
    </citation>
    <scope>NUCLEOTIDE SEQUENCE [LARGE SCALE GENOMIC DNA]</scope>
    <source>
        <strain evidence="10">LN</strain>
    </source>
</reference>
<organism evidence="9 10">
    <name type="scientific">Geochorda subterranea</name>
    <dbReference type="NCBI Taxonomy" id="3109564"/>
    <lineage>
        <taxon>Bacteria</taxon>
        <taxon>Bacillati</taxon>
        <taxon>Bacillota</taxon>
        <taxon>Limnochordia</taxon>
        <taxon>Limnochordales</taxon>
        <taxon>Geochordaceae</taxon>
        <taxon>Geochorda</taxon>
    </lineage>
</organism>
<evidence type="ECO:0000256" key="3">
    <source>
        <dbReference type="ARBA" id="ARBA00022692"/>
    </source>
</evidence>
<evidence type="ECO:0000256" key="1">
    <source>
        <dbReference type="ARBA" id="ARBA00004127"/>
    </source>
</evidence>
<name>A0ABZ1BPT0_9FIRM</name>
<sequence length="192" mass="20581">MKWILLLVSSALVNNIVLVRFLGTCPFLGMSRSIKDGASLGLATTFVLVGAGAVSWVVDRLVLQPLDLGYLRTLAFILVIAVFVQFLEMVIRKTNRSLYDAFGIYLALITTNCAVLGLALMASNRAYDLVETMVFGLGTGLGFTLALVLMAGIREELAYARLPRAFEGTALALVIAGLLSLSFMGFAGLVPL</sequence>
<dbReference type="NCBIfam" id="TIGR01943">
    <property type="entry name" value="rnfA"/>
    <property type="match status" value="1"/>
</dbReference>
<dbReference type="HAMAP" id="MF_00459">
    <property type="entry name" value="RsxA_RnfA"/>
    <property type="match status" value="1"/>
</dbReference>
<dbReference type="PANTHER" id="PTHR30335">
    <property type="entry name" value="INTEGRAL MEMBRANE PROTEIN OF SOXR-REDUCING COMPLEX"/>
    <property type="match status" value="1"/>
</dbReference>
<keyword evidence="4 8" id="KW-1278">Translocase</keyword>
<dbReference type="NCBIfam" id="NF003481">
    <property type="entry name" value="PRK05151.1"/>
    <property type="match status" value="1"/>
</dbReference>